<dbReference type="AlphaFoldDB" id="A0A0B2VMY5"/>
<protein>
    <submittedName>
        <fullName evidence="1">Uncharacterized protein</fullName>
    </submittedName>
</protein>
<proteinExistence type="predicted"/>
<evidence type="ECO:0000313" key="1">
    <source>
        <dbReference type="EMBL" id="KHN82410.1"/>
    </source>
</evidence>
<sequence length="95" mass="10792">MQAKVNKSSNSFVNGQIQEARITLRRNDYSRFRHKCTTVETLLVEKGRGVKVMRAVELYTVRLLIERGAGDDTQVEMPSDMQEIAQKQANFSAAM</sequence>
<gene>
    <name evidence="1" type="ORF">Tcan_08486</name>
</gene>
<accession>A0A0B2VMY5</accession>
<name>A0A0B2VMY5_TOXCA</name>
<comment type="caution">
    <text evidence="1">The sequence shown here is derived from an EMBL/GenBank/DDBJ whole genome shotgun (WGS) entry which is preliminary data.</text>
</comment>
<dbReference type="OrthoDB" id="4217619at2759"/>
<dbReference type="Proteomes" id="UP000031036">
    <property type="component" value="Unassembled WGS sequence"/>
</dbReference>
<reference evidence="1 2" key="1">
    <citation type="submission" date="2014-11" db="EMBL/GenBank/DDBJ databases">
        <title>Genetic blueprint of the zoonotic pathogen Toxocara canis.</title>
        <authorList>
            <person name="Zhu X.-Q."/>
            <person name="Korhonen P.K."/>
            <person name="Cai H."/>
            <person name="Young N.D."/>
            <person name="Nejsum P."/>
            <person name="von Samson-Himmelstjerna G."/>
            <person name="Boag P.R."/>
            <person name="Tan P."/>
            <person name="Li Q."/>
            <person name="Min J."/>
            <person name="Yang Y."/>
            <person name="Wang X."/>
            <person name="Fang X."/>
            <person name="Hall R.S."/>
            <person name="Hofmann A."/>
            <person name="Sternberg P.W."/>
            <person name="Jex A.R."/>
            <person name="Gasser R.B."/>
        </authorList>
    </citation>
    <scope>NUCLEOTIDE SEQUENCE [LARGE SCALE GENOMIC DNA]</scope>
    <source>
        <strain evidence="1">PN_DK_2014</strain>
    </source>
</reference>
<evidence type="ECO:0000313" key="2">
    <source>
        <dbReference type="Proteomes" id="UP000031036"/>
    </source>
</evidence>
<dbReference type="EMBL" id="JPKZ01001372">
    <property type="protein sequence ID" value="KHN82410.1"/>
    <property type="molecule type" value="Genomic_DNA"/>
</dbReference>
<organism evidence="1 2">
    <name type="scientific">Toxocara canis</name>
    <name type="common">Canine roundworm</name>
    <dbReference type="NCBI Taxonomy" id="6265"/>
    <lineage>
        <taxon>Eukaryota</taxon>
        <taxon>Metazoa</taxon>
        <taxon>Ecdysozoa</taxon>
        <taxon>Nematoda</taxon>
        <taxon>Chromadorea</taxon>
        <taxon>Rhabditida</taxon>
        <taxon>Spirurina</taxon>
        <taxon>Ascaridomorpha</taxon>
        <taxon>Ascaridoidea</taxon>
        <taxon>Toxocaridae</taxon>
        <taxon>Toxocara</taxon>
    </lineage>
</organism>
<keyword evidence="2" id="KW-1185">Reference proteome</keyword>